<dbReference type="PROSITE" id="PS51257">
    <property type="entry name" value="PROKAR_LIPOPROTEIN"/>
    <property type="match status" value="1"/>
</dbReference>
<dbReference type="GO" id="GO:0004185">
    <property type="term" value="F:serine-type carboxypeptidase activity"/>
    <property type="evidence" value="ECO:0007669"/>
    <property type="project" value="InterPro"/>
</dbReference>
<keyword evidence="2" id="KW-0378">Hydrolase</keyword>
<dbReference type="PANTHER" id="PTHR30023:SF0">
    <property type="entry name" value="PENICILLIN-SENSITIVE CARBOXYPEPTIDASE A"/>
    <property type="match status" value="1"/>
</dbReference>
<evidence type="ECO:0000256" key="1">
    <source>
        <dbReference type="ARBA" id="ARBA00006096"/>
    </source>
</evidence>
<dbReference type="InterPro" id="IPR012338">
    <property type="entry name" value="Beta-lactam/transpept-like"/>
</dbReference>
<dbReference type="GO" id="GO:0006508">
    <property type="term" value="P:proteolysis"/>
    <property type="evidence" value="ECO:0007669"/>
    <property type="project" value="InterPro"/>
</dbReference>
<dbReference type="AlphaFoldDB" id="A0A6J7GQR4"/>
<dbReference type="EMBL" id="CAFBMR010000016">
    <property type="protein sequence ID" value="CAB4909058.1"/>
    <property type="molecule type" value="Genomic_DNA"/>
</dbReference>
<sequence>MRISVGSVGLVGLVACAVLIGGSAYAEGPTYAQLPQRAPAVLEATAVEGSTAPAPTEEGVAAAVADIITSTRLGSSTSAVVIDPANGLTLFDYNGATPLIPASTAKVLSSVAALQALGPQTRLATRVVSGAADGAIVLVGGGDSTLALVDRGSGDPGGSEYSIPRATLTDLADATAQALSAAGESSVQLGYDASLFGAPYVSPDWSPADVASGAVGPVTALMVDGGRISVDIDLREEDPAAAAARAFAGLLSERGITVTDITATQASSGARELARVESAPIADLVTLDLTNSDNDVSEALAHLAGAKLSGVGTFASGAQATLAALTAMSISTDGVTLHDGSGLSAKNAVPALVLAEVMAVAARESSESRPTLWPLGPGLAIAGLTGTLNDRFASSPEGFGIVRAKTGTLADVSALTGTLRDVDGRVLVFAVLSNDVADIFAARPTLDAFAAALVACGCGSA</sequence>
<organism evidence="3">
    <name type="scientific">freshwater metagenome</name>
    <dbReference type="NCBI Taxonomy" id="449393"/>
    <lineage>
        <taxon>unclassified sequences</taxon>
        <taxon>metagenomes</taxon>
        <taxon>ecological metagenomes</taxon>
    </lineage>
</organism>
<dbReference type="Pfam" id="PF02113">
    <property type="entry name" value="Peptidase_S13"/>
    <property type="match status" value="2"/>
</dbReference>
<dbReference type="SUPFAM" id="SSF56601">
    <property type="entry name" value="beta-lactamase/transpeptidase-like"/>
    <property type="match status" value="1"/>
</dbReference>
<proteinExistence type="inferred from homology"/>
<dbReference type="InterPro" id="IPR000667">
    <property type="entry name" value="Peptidase_S13"/>
</dbReference>
<reference evidence="3" key="1">
    <citation type="submission" date="2020-05" db="EMBL/GenBank/DDBJ databases">
        <authorList>
            <person name="Chiriac C."/>
            <person name="Salcher M."/>
            <person name="Ghai R."/>
            <person name="Kavagutti S V."/>
        </authorList>
    </citation>
    <scope>NUCLEOTIDE SEQUENCE</scope>
</reference>
<evidence type="ECO:0000313" key="3">
    <source>
        <dbReference type="EMBL" id="CAB4909058.1"/>
    </source>
</evidence>
<name>A0A6J7GQR4_9ZZZZ</name>
<accession>A0A6J7GQR4</accession>
<protein>
    <submittedName>
        <fullName evidence="3">Unannotated protein</fullName>
    </submittedName>
</protein>
<dbReference type="Gene3D" id="3.40.710.10">
    <property type="entry name" value="DD-peptidase/beta-lactamase superfamily"/>
    <property type="match status" value="2"/>
</dbReference>
<gene>
    <name evidence="3" type="ORF">UFOPK3610_00655</name>
</gene>
<comment type="similarity">
    <text evidence="1">Belongs to the peptidase S13 family.</text>
</comment>
<dbReference type="GO" id="GO:0000270">
    <property type="term" value="P:peptidoglycan metabolic process"/>
    <property type="evidence" value="ECO:0007669"/>
    <property type="project" value="TreeGrafter"/>
</dbReference>
<evidence type="ECO:0000256" key="2">
    <source>
        <dbReference type="ARBA" id="ARBA00022801"/>
    </source>
</evidence>
<dbReference type="PANTHER" id="PTHR30023">
    <property type="entry name" value="D-ALANYL-D-ALANINE CARBOXYPEPTIDASE"/>
    <property type="match status" value="1"/>
</dbReference>
<dbReference type="PRINTS" id="PR00922">
    <property type="entry name" value="DADACBPTASE3"/>
</dbReference>